<dbReference type="InterPro" id="IPR018385">
    <property type="entry name" value="C4_dicarb_anaerob_car-like"/>
</dbReference>
<dbReference type="Pfam" id="PF03606">
    <property type="entry name" value="DcuC"/>
    <property type="match status" value="1"/>
</dbReference>
<dbReference type="EMBL" id="JAPRBD010000007">
    <property type="protein sequence ID" value="MCZ0689855.1"/>
    <property type="molecule type" value="Genomic_DNA"/>
</dbReference>
<protein>
    <submittedName>
        <fullName evidence="7">YfcC family protein</fullName>
    </submittedName>
</protein>
<comment type="caution">
    <text evidence="7">The sequence shown here is derived from an EMBL/GenBank/DDBJ whole genome shotgun (WGS) entry which is preliminary data.</text>
</comment>
<feature type="transmembrane region" description="Helical" evidence="6">
    <location>
        <begin position="326"/>
        <end position="343"/>
    </location>
</feature>
<dbReference type="Proteomes" id="UP001076974">
    <property type="component" value="Unassembled WGS sequence"/>
</dbReference>
<keyword evidence="5 6" id="KW-0472">Membrane</keyword>
<keyword evidence="3 6" id="KW-0812">Transmembrane</keyword>
<dbReference type="PANTHER" id="PTHR43652:SF6">
    <property type="entry name" value="ARGININE REPRESSOR"/>
    <property type="match status" value="1"/>
</dbReference>
<feature type="transmembrane region" description="Helical" evidence="6">
    <location>
        <begin position="83"/>
        <end position="104"/>
    </location>
</feature>
<keyword evidence="4 6" id="KW-1133">Transmembrane helix</keyword>
<feature type="transmembrane region" description="Helical" evidence="6">
    <location>
        <begin position="424"/>
        <end position="443"/>
    </location>
</feature>
<sequence length="471" mass="51062">MEKKKKLRMPHAYTLIFMLIILVAIMTWIIPSGEFEREVVSTATGERTVAVAGTYHTVEKVLEDGTDLHQGISAVLQAPAKGIQAAVEVLAFVFIVGGVFQIMAKTNALNLGIRRVVKKLGKKDILIIPILMVLFGLGGSTFGMSDELVPFYLLIMPVMLAMGYDSITTFMVVCIGASMGYAASTINPFNVLLAQGIAGIQGNPQLVFRMIQWGILMAVVIAFVMIRAMKIKKNPKASVMYEEDIKRRQEMEELEVDNSEFTIRHKLVLSIFVVGMVIIIAGLIQYGWYMNELSMCFLGMGLFMGIAGGLSEHEIAEEFVAGVKDIAFVAILIGFCNGILVIAQDGMIIDTILNGLSNAIAGANNVVFVGVMYVVQSLLTLLVPSSSGLAALTMPVMSSLCDLHNVNPEASVTVLQYANQFTNMMSPVAGTTVAGLAVCGISFGKWWKTFWKIFVVITVIALVFCVISAGL</sequence>
<feature type="transmembrane region" description="Helical" evidence="6">
    <location>
        <begin position="450"/>
        <end position="470"/>
    </location>
</feature>
<dbReference type="InterPro" id="IPR051679">
    <property type="entry name" value="DASS-Related_Transporters"/>
</dbReference>
<feature type="transmembrane region" description="Helical" evidence="6">
    <location>
        <begin position="355"/>
        <end position="375"/>
    </location>
</feature>
<proteinExistence type="predicted"/>
<feature type="transmembrane region" description="Helical" evidence="6">
    <location>
        <begin position="181"/>
        <end position="200"/>
    </location>
</feature>
<feature type="transmembrane region" description="Helical" evidence="6">
    <location>
        <begin position="206"/>
        <end position="226"/>
    </location>
</feature>
<organism evidence="7 8">
    <name type="scientific">Mediterraneibacter gnavus</name>
    <name type="common">Ruminococcus gnavus</name>
    <dbReference type="NCBI Taxonomy" id="33038"/>
    <lineage>
        <taxon>Bacteria</taxon>
        <taxon>Bacillati</taxon>
        <taxon>Bacillota</taxon>
        <taxon>Clostridia</taxon>
        <taxon>Lachnospirales</taxon>
        <taxon>Lachnospiraceae</taxon>
        <taxon>Mediterraneibacter</taxon>
    </lineage>
</organism>
<dbReference type="AlphaFoldDB" id="A0AAJ1GCS9"/>
<comment type="subcellular location">
    <subcellularLocation>
        <location evidence="1">Cell membrane</location>
        <topology evidence="1">Multi-pass membrane protein</topology>
    </subcellularLocation>
</comment>
<feature type="transmembrane region" description="Helical" evidence="6">
    <location>
        <begin position="12"/>
        <end position="30"/>
    </location>
</feature>
<evidence type="ECO:0000313" key="7">
    <source>
        <dbReference type="EMBL" id="MCZ0689855.1"/>
    </source>
</evidence>
<evidence type="ECO:0000256" key="1">
    <source>
        <dbReference type="ARBA" id="ARBA00004651"/>
    </source>
</evidence>
<evidence type="ECO:0000313" key="8">
    <source>
        <dbReference type="Proteomes" id="UP001076974"/>
    </source>
</evidence>
<evidence type="ECO:0000256" key="6">
    <source>
        <dbReference type="SAM" id="Phobius"/>
    </source>
</evidence>
<evidence type="ECO:0000256" key="4">
    <source>
        <dbReference type="ARBA" id="ARBA00022989"/>
    </source>
</evidence>
<accession>A0AAJ1GCS9</accession>
<feature type="transmembrane region" description="Helical" evidence="6">
    <location>
        <begin position="267"/>
        <end position="288"/>
    </location>
</feature>
<feature type="transmembrane region" description="Helical" evidence="6">
    <location>
        <begin position="151"/>
        <end position="174"/>
    </location>
</feature>
<name>A0AAJ1GCS9_MEDGN</name>
<keyword evidence="2" id="KW-1003">Cell membrane</keyword>
<evidence type="ECO:0000256" key="5">
    <source>
        <dbReference type="ARBA" id="ARBA00023136"/>
    </source>
</evidence>
<reference evidence="7" key="1">
    <citation type="submission" date="2022-11" db="EMBL/GenBank/DDBJ databases">
        <title>Temperate bacteriophages infecting mucin-degrading bacterium Ruminococcus gnavus from the human gut.</title>
        <authorList>
            <person name="Buttimer C."/>
        </authorList>
    </citation>
    <scope>NUCLEOTIDE SEQUENCE</scope>
    <source>
        <strain evidence="7">CCUG 52279</strain>
    </source>
</reference>
<dbReference type="RefSeq" id="WP_022037285.1">
    <property type="nucleotide sequence ID" value="NZ_BAABXV010000001.1"/>
</dbReference>
<evidence type="ECO:0000256" key="3">
    <source>
        <dbReference type="ARBA" id="ARBA00022692"/>
    </source>
</evidence>
<evidence type="ECO:0000256" key="2">
    <source>
        <dbReference type="ARBA" id="ARBA00022475"/>
    </source>
</evidence>
<dbReference type="GO" id="GO:0005886">
    <property type="term" value="C:plasma membrane"/>
    <property type="evidence" value="ECO:0007669"/>
    <property type="project" value="UniProtKB-SubCell"/>
</dbReference>
<gene>
    <name evidence="7" type="ORF">OZZ16_07980</name>
</gene>
<feature type="transmembrane region" description="Helical" evidence="6">
    <location>
        <begin position="125"/>
        <end position="145"/>
    </location>
</feature>
<dbReference type="PANTHER" id="PTHR43652">
    <property type="entry name" value="BASIC AMINO ACID ANTIPORTER YFCC-RELATED"/>
    <property type="match status" value="1"/>
</dbReference>